<dbReference type="InterPro" id="IPR027417">
    <property type="entry name" value="P-loop_NTPase"/>
</dbReference>
<sequence>MIYLITATPGSGKTLWAVKEIFARVNEAEPWNIFSNIDGLKLDTAQPLKSSFEDYPPRSLVVIDEAQKISHFSKKYKHPVKNENHPEVEFLQTHRHAEFLDIIFITQAPRLLNADVLDMVGMHYHLHRPMGMKMATWWLWKYHQLNPNTKSVKADAEDTGTFTYPKHLFGMYTSSKGGGDTHGKIKLPAKLVQGIWMLCLTLIAAGYFYVKQQDSKTEEPKTIKSEIPKAADPLQKKVDECVKQLGWSADMCREGLDPEYKAKRDQENLMKTQNDMQSISVKYNPNKPYDVDTSQISYEITSKPVFSGCMKKGSRYVAYTEQGTILHDVSQSDCRKLIENNDRPYNYFKQQAQGFGNQPQQVQQFTNQPQTQEYDAEFIAKYQAAKAQGLI</sequence>
<dbReference type="KEGG" id="abn:AB57_2035"/>
<organism evidence="2 3">
    <name type="scientific">Acinetobacter baumannii (strain AB0057)</name>
    <dbReference type="NCBI Taxonomy" id="480119"/>
    <lineage>
        <taxon>Bacteria</taxon>
        <taxon>Pseudomonadati</taxon>
        <taxon>Pseudomonadota</taxon>
        <taxon>Gammaproteobacteria</taxon>
        <taxon>Moraxellales</taxon>
        <taxon>Moraxellaceae</taxon>
        <taxon>Acinetobacter</taxon>
        <taxon>Acinetobacter calcoaceticus/baumannii complex</taxon>
    </lineage>
</organism>
<evidence type="ECO:0000313" key="2">
    <source>
        <dbReference type="EMBL" id="ACJ41408.1"/>
    </source>
</evidence>
<gene>
    <name evidence="2" type="ordered locus">AB57_2035</name>
</gene>
<accession>A0A7U4DGN5</accession>
<reference evidence="2 3" key="1">
    <citation type="journal article" date="2008" name="J. Bacteriol.">
        <title>Comparative genome sequence analysis of multidrug-resistant Acinetobacter baumannii.</title>
        <authorList>
            <person name="Adams M.D."/>
            <person name="Goglin K."/>
            <person name="Molyneaux N."/>
            <person name="Hujer K.M."/>
            <person name="Lavender H."/>
            <person name="Jamison J.J."/>
            <person name="MacDonald I.J."/>
            <person name="Martin K.M."/>
            <person name="Russo T."/>
            <person name="Campagnari A.A."/>
            <person name="Hujer A.M."/>
            <person name="Bonomo R.A."/>
            <person name="Gill S.R."/>
        </authorList>
    </citation>
    <scope>NUCLEOTIDE SEQUENCE [LARGE SCALE GENOMIC DNA]</scope>
    <source>
        <strain evidence="2 3">AB0057</strain>
    </source>
</reference>
<dbReference type="InterPro" id="IPR008900">
    <property type="entry name" value="Zot_N"/>
</dbReference>
<evidence type="ECO:0000259" key="1">
    <source>
        <dbReference type="Pfam" id="PF05707"/>
    </source>
</evidence>
<feature type="domain" description="Zona occludens toxin N-terminal" evidence="1">
    <location>
        <begin position="59"/>
        <end position="175"/>
    </location>
</feature>
<dbReference type="EMBL" id="CP001182">
    <property type="protein sequence ID" value="ACJ41408.1"/>
    <property type="molecule type" value="Genomic_DNA"/>
</dbReference>
<dbReference type="Proteomes" id="UP000007094">
    <property type="component" value="Chromosome"/>
</dbReference>
<dbReference type="Pfam" id="PF05707">
    <property type="entry name" value="Zot"/>
    <property type="match status" value="1"/>
</dbReference>
<dbReference type="AlphaFoldDB" id="A0A7U4DGN5"/>
<evidence type="ECO:0000313" key="3">
    <source>
        <dbReference type="Proteomes" id="UP000007094"/>
    </source>
</evidence>
<protein>
    <recommendedName>
        <fullName evidence="1">Zona occludens toxin N-terminal domain-containing protein</fullName>
    </recommendedName>
</protein>
<proteinExistence type="predicted"/>
<name>A0A7U4DGN5_ACIB5</name>
<dbReference type="RefSeq" id="WP_000639711.1">
    <property type="nucleotide sequence ID" value="NC_011586.2"/>
</dbReference>
<dbReference type="Gene3D" id="3.40.50.300">
    <property type="entry name" value="P-loop containing nucleotide triphosphate hydrolases"/>
    <property type="match status" value="1"/>
</dbReference>